<dbReference type="InterPro" id="IPR036291">
    <property type="entry name" value="NAD(P)-bd_dom_sf"/>
</dbReference>
<accession>A0ABV2TBT1</accession>
<comment type="caution">
    <text evidence="2">The sequence shown here is derived from an EMBL/GenBank/DDBJ whole genome shotgun (WGS) entry which is preliminary data.</text>
</comment>
<gene>
    <name evidence="2" type="ORF">ABR189_24090</name>
</gene>
<dbReference type="EMBL" id="JBEXAC010000002">
    <property type="protein sequence ID" value="MET7000494.1"/>
    <property type="molecule type" value="Genomic_DNA"/>
</dbReference>
<dbReference type="InterPro" id="IPR005097">
    <property type="entry name" value="Sacchrp_dh_NADP-bd"/>
</dbReference>
<name>A0ABV2TBT1_9BACT</name>
<dbReference type="Gene3D" id="3.40.50.720">
    <property type="entry name" value="NAD(P)-binding Rossmann-like Domain"/>
    <property type="match status" value="1"/>
</dbReference>
<dbReference type="PANTHER" id="PTHR43781">
    <property type="entry name" value="SACCHAROPINE DEHYDROGENASE"/>
    <property type="match status" value="1"/>
</dbReference>
<protein>
    <submittedName>
        <fullName evidence="2">Saccharopine dehydrogenase NADP-binding domain-containing protein</fullName>
    </submittedName>
</protein>
<evidence type="ECO:0000259" key="1">
    <source>
        <dbReference type="Pfam" id="PF03435"/>
    </source>
</evidence>
<dbReference type="PANTHER" id="PTHR43781:SF1">
    <property type="entry name" value="SACCHAROPINE DEHYDROGENASE"/>
    <property type="match status" value="1"/>
</dbReference>
<reference evidence="2 3" key="1">
    <citation type="submission" date="2024-06" db="EMBL/GenBank/DDBJ databases">
        <title>Chitinophaga defluvii sp. nov., isolated from municipal sewage.</title>
        <authorList>
            <person name="Zhang L."/>
        </authorList>
    </citation>
    <scope>NUCLEOTIDE SEQUENCE [LARGE SCALE GENOMIC DNA]</scope>
    <source>
        <strain evidence="2 3">H8</strain>
    </source>
</reference>
<sequence length="358" mass="39286">MQQNTFLLYGANGYTGELIARFASQYGLQPILAGRKKEAIETLAAKLRLPYRVFELTDTTALKSALQEVSLVVHAAGPYDHTAAPVIRACMDTHTHYLDLNGDVDVFEMLQGYDQQARANNIMVMPGAGFDVVPTDCMSLWLKNQLPDAHALKVAFATFGSTLSHGTAVTTLQKLGMPGATRKNGVIVPEPVGKSGMWVEFPAYQQKAFVMTIPWGDLSTAFYSTGIPNIETYTGMNPGTWRLLKVQSLFNWLLRTKLVHRIARNIIDRRSPGPDDAMREKAQCLVWAQVTNPQGKSLSATMRCPEAYDLTAHAILLISQKILNNQFKPGYQTPASAYGPDLVLEIPGVTRDAAPTAS</sequence>
<dbReference type="RefSeq" id="WP_354663053.1">
    <property type="nucleotide sequence ID" value="NZ_JBEXAC010000002.1"/>
</dbReference>
<dbReference type="Pfam" id="PF03435">
    <property type="entry name" value="Sacchrp_dh_NADP"/>
    <property type="match status" value="1"/>
</dbReference>
<feature type="domain" description="Saccharopine dehydrogenase NADP binding" evidence="1">
    <location>
        <begin position="7"/>
        <end position="125"/>
    </location>
</feature>
<proteinExistence type="predicted"/>
<dbReference type="Proteomes" id="UP001549749">
    <property type="component" value="Unassembled WGS sequence"/>
</dbReference>
<keyword evidence="3" id="KW-1185">Reference proteome</keyword>
<evidence type="ECO:0000313" key="2">
    <source>
        <dbReference type="EMBL" id="MET7000494.1"/>
    </source>
</evidence>
<evidence type="ECO:0000313" key="3">
    <source>
        <dbReference type="Proteomes" id="UP001549749"/>
    </source>
</evidence>
<dbReference type="SUPFAM" id="SSF51735">
    <property type="entry name" value="NAD(P)-binding Rossmann-fold domains"/>
    <property type="match status" value="1"/>
</dbReference>
<organism evidence="2 3">
    <name type="scientific">Chitinophaga defluvii</name>
    <dbReference type="NCBI Taxonomy" id="3163343"/>
    <lineage>
        <taxon>Bacteria</taxon>
        <taxon>Pseudomonadati</taxon>
        <taxon>Bacteroidota</taxon>
        <taxon>Chitinophagia</taxon>
        <taxon>Chitinophagales</taxon>
        <taxon>Chitinophagaceae</taxon>
        <taxon>Chitinophaga</taxon>
    </lineage>
</organism>